<dbReference type="PRINTS" id="PR00830">
    <property type="entry name" value="ENDOLAPTASE"/>
</dbReference>
<dbReference type="SUPFAM" id="SSF54211">
    <property type="entry name" value="Ribosomal protein S5 domain 2-like"/>
    <property type="match status" value="1"/>
</dbReference>
<evidence type="ECO:0000256" key="2">
    <source>
        <dbReference type="PROSITE-ProRule" id="PRU01122"/>
    </source>
</evidence>
<sequence length="828" mass="89560">MSDTSDPADGPELPQPLAPERLCVPVTAADFDFATTADLAPDIGWLGQERAVDAIRMAADIPHGDFNAFVLGTPGSGRHRIVRAILAQAAEDRERPSDWVYVNNFDAPDKPRAIELPPGQASRFCKAMEHLIDELANDIPAIFESEDYQTRRNAIEQEFADLHEAEMSQLFERARGRGVAILRTPMGFTVAGLHGGEVLTPDKYEALSEDEQARVDAAVDQTQGELAEVLKAAPAREKQHRARVETLNVEMATAGVDAAIAEVAEAFRDHAPVRAHLDRVRADLIENAQLFLIRDEQMQGGPFPGPTSKHYARPQFQRYAVNVMVAHDGAGQGDAAHDTQGAPVIEESLPTLGNLIGRIEYASEMGALVTNFTMIKPGALHRANGGFLVLDALHVLQEPFAWDALKRCLRTGEISIYSPGERLSLISTVSLDPDPIPLKTRVVLVGERLHYYLLAAFDPDFAHLFKLQADLNDHMPAGEDHRQGYARMLGSLAHDAGIRPLEPGAVAATLRESTRLAGDAERFTLDTDTLSDILREADHWADGNDHSAITAADIDRAIAERDRRASRLRDLSHEAITRQTVLIDTDGARIGQINALSVLQIGAATFGRPSRLTARTRMGSGKLVDIERETELGGPIHSKGVLILQGYLASSFATDAPMSLWASLVFEQSYGGVDGDSASAAELLALISSLAEAPIDQSFAITGSVNQFGDIQAIGGVNEKIEGFFDICAARGLTGRQGVLIPAANVKHLALRARVIDAVRDRRFRILPMRSVSDAIAVLMGASAGVRGPDGAYPEGSINARVEARLRAFAEARRAYVKQATEQPGGTP</sequence>
<dbReference type="InterPro" id="IPR046843">
    <property type="entry name" value="LonB_AAA-LID"/>
</dbReference>
<dbReference type="EMBL" id="FRCB01000001">
    <property type="protein sequence ID" value="SHL29173.1"/>
    <property type="molecule type" value="Genomic_DNA"/>
</dbReference>
<dbReference type="InterPro" id="IPR020568">
    <property type="entry name" value="Ribosomal_Su5_D2-typ_SF"/>
</dbReference>
<evidence type="ECO:0000313" key="5">
    <source>
        <dbReference type="Proteomes" id="UP000322545"/>
    </source>
</evidence>
<organism evidence="4 5">
    <name type="scientific">Roseovarius litoreus</name>
    <dbReference type="NCBI Taxonomy" id="1155722"/>
    <lineage>
        <taxon>Bacteria</taxon>
        <taxon>Pseudomonadati</taxon>
        <taxon>Pseudomonadota</taxon>
        <taxon>Alphaproteobacteria</taxon>
        <taxon>Rhodobacterales</taxon>
        <taxon>Roseobacteraceae</taxon>
        <taxon>Roseovarius</taxon>
    </lineage>
</organism>
<keyword evidence="5" id="KW-1185">Reference proteome</keyword>
<evidence type="ECO:0000259" key="3">
    <source>
        <dbReference type="PROSITE" id="PS51786"/>
    </source>
</evidence>
<dbReference type="RefSeq" id="WP_149777662.1">
    <property type="nucleotide sequence ID" value="NZ_FRCB01000001.1"/>
</dbReference>
<comment type="similarity">
    <text evidence="2">Belongs to the peptidase S16 family.</text>
</comment>
<keyword evidence="2" id="KW-0720">Serine protease</keyword>
<proteinExistence type="inferred from homology"/>
<dbReference type="Pfam" id="PF13654">
    <property type="entry name" value="AAA_32"/>
    <property type="match status" value="1"/>
</dbReference>
<dbReference type="PROSITE" id="PS51786">
    <property type="entry name" value="LON_PROTEOLYTIC"/>
    <property type="match status" value="1"/>
</dbReference>
<dbReference type="Proteomes" id="UP000322545">
    <property type="component" value="Unassembled WGS sequence"/>
</dbReference>
<keyword evidence="1 2" id="KW-0645">Protease</keyword>
<dbReference type="GO" id="GO:0006508">
    <property type="term" value="P:proteolysis"/>
    <property type="evidence" value="ECO:0007669"/>
    <property type="project" value="UniProtKB-KW"/>
</dbReference>
<dbReference type="InterPro" id="IPR008269">
    <property type="entry name" value="Lon_proteolytic"/>
</dbReference>
<dbReference type="GO" id="GO:0005524">
    <property type="term" value="F:ATP binding"/>
    <property type="evidence" value="ECO:0007669"/>
    <property type="project" value="InterPro"/>
</dbReference>
<dbReference type="InterPro" id="IPR041699">
    <property type="entry name" value="AAA_32"/>
</dbReference>
<dbReference type="PANTHER" id="PTHR10046">
    <property type="entry name" value="ATP DEPENDENT LON PROTEASE FAMILY MEMBER"/>
    <property type="match status" value="1"/>
</dbReference>
<feature type="domain" description="Lon proteolytic" evidence="3">
    <location>
        <begin position="587"/>
        <end position="782"/>
    </location>
</feature>
<dbReference type="Pfam" id="PF05362">
    <property type="entry name" value="Lon_C"/>
    <property type="match status" value="1"/>
</dbReference>
<dbReference type="AlphaFoldDB" id="A0A1M6ZFP9"/>
<dbReference type="GO" id="GO:0030163">
    <property type="term" value="P:protein catabolic process"/>
    <property type="evidence" value="ECO:0007669"/>
    <property type="project" value="InterPro"/>
</dbReference>
<gene>
    <name evidence="4" type="ORF">SAMN05443432_10132</name>
</gene>
<protein>
    <recommendedName>
        <fullName evidence="2">endopeptidase La</fullName>
        <ecNumber evidence="2">3.4.21.53</ecNumber>
    </recommendedName>
</protein>
<accession>A0A1M6ZFP9</accession>
<dbReference type="SUPFAM" id="SSF52540">
    <property type="entry name" value="P-loop containing nucleoside triphosphate hydrolases"/>
    <property type="match status" value="1"/>
</dbReference>
<dbReference type="Gene3D" id="3.40.50.300">
    <property type="entry name" value="P-loop containing nucleotide triphosphate hydrolases"/>
    <property type="match status" value="2"/>
</dbReference>
<dbReference type="InterPro" id="IPR027065">
    <property type="entry name" value="Lon_Prtase"/>
</dbReference>
<dbReference type="Pfam" id="PF20437">
    <property type="entry name" value="LonC_helical"/>
    <property type="match status" value="1"/>
</dbReference>
<evidence type="ECO:0000256" key="1">
    <source>
        <dbReference type="ARBA" id="ARBA00022670"/>
    </source>
</evidence>
<name>A0A1M6ZFP9_9RHOB</name>
<dbReference type="Pfam" id="PF20436">
    <property type="entry name" value="LonB_AAA-LID"/>
    <property type="match status" value="1"/>
</dbReference>
<keyword evidence="2" id="KW-0378">Hydrolase</keyword>
<dbReference type="Gene3D" id="3.30.230.10">
    <property type="match status" value="1"/>
</dbReference>
<dbReference type="Gene3D" id="1.10.8.60">
    <property type="match status" value="1"/>
</dbReference>
<evidence type="ECO:0000313" key="4">
    <source>
        <dbReference type="EMBL" id="SHL29173.1"/>
    </source>
</evidence>
<dbReference type="InterPro" id="IPR046844">
    <property type="entry name" value="Lon-like_helical"/>
</dbReference>
<reference evidence="4 5" key="1">
    <citation type="submission" date="2016-11" db="EMBL/GenBank/DDBJ databases">
        <authorList>
            <person name="Varghese N."/>
            <person name="Submissions S."/>
        </authorList>
    </citation>
    <scope>NUCLEOTIDE SEQUENCE [LARGE SCALE GENOMIC DNA]</scope>
    <source>
        <strain evidence="4 5">DSM 28249</strain>
    </source>
</reference>
<dbReference type="EC" id="3.4.21.53" evidence="2"/>
<dbReference type="GO" id="GO:0004252">
    <property type="term" value="F:serine-type endopeptidase activity"/>
    <property type="evidence" value="ECO:0007669"/>
    <property type="project" value="UniProtKB-UniRule"/>
</dbReference>
<dbReference type="GO" id="GO:0004176">
    <property type="term" value="F:ATP-dependent peptidase activity"/>
    <property type="evidence" value="ECO:0007669"/>
    <property type="project" value="UniProtKB-UniRule"/>
</dbReference>
<dbReference type="InterPro" id="IPR014721">
    <property type="entry name" value="Ribsml_uS5_D2-typ_fold_subgr"/>
</dbReference>
<feature type="active site" evidence="2">
    <location>
        <position position="720"/>
    </location>
</feature>
<comment type="catalytic activity">
    <reaction evidence="2">
        <text>Hydrolysis of proteins in presence of ATP.</text>
        <dbReference type="EC" id="3.4.21.53"/>
    </reaction>
</comment>
<feature type="active site" evidence="2">
    <location>
        <position position="677"/>
    </location>
</feature>
<dbReference type="InterPro" id="IPR027417">
    <property type="entry name" value="P-loop_NTPase"/>
</dbReference>